<dbReference type="OrthoDB" id="5876121at2759"/>
<reference evidence="4" key="1">
    <citation type="submission" date="2017-02" db="UniProtKB">
        <authorList>
            <consortium name="WormBaseParasite"/>
        </authorList>
    </citation>
    <scope>IDENTIFICATION</scope>
</reference>
<evidence type="ECO:0000256" key="1">
    <source>
        <dbReference type="SAM" id="MobiDB-lite"/>
    </source>
</evidence>
<organism evidence="4">
    <name type="scientific">Haemonchus placei</name>
    <name type="common">Barber's pole worm</name>
    <dbReference type="NCBI Taxonomy" id="6290"/>
    <lineage>
        <taxon>Eukaryota</taxon>
        <taxon>Metazoa</taxon>
        <taxon>Ecdysozoa</taxon>
        <taxon>Nematoda</taxon>
        <taxon>Chromadorea</taxon>
        <taxon>Rhabditida</taxon>
        <taxon>Rhabditina</taxon>
        <taxon>Rhabditomorpha</taxon>
        <taxon>Strongyloidea</taxon>
        <taxon>Trichostrongylidae</taxon>
        <taxon>Haemonchus</taxon>
    </lineage>
</organism>
<dbReference type="EMBL" id="UZAF01016802">
    <property type="protein sequence ID" value="VDO34102.1"/>
    <property type="molecule type" value="Genomic_DNA"/>
</dbReference>
<dbReference type="AlphaFoldDB" id="A0A0N4WCE8"/>
<feature type="region of interest" description="Disordered" evidence="1">
    <location>
        <begin position="93"/>
        <end position="123"/>
    </location>
</feature>
<dbReference type="Proteomes" id="UP000268014">
    <property type="component" value="Unassembled WGS sequence"/>
</dbReference>
<name>A0A0N4WCE8_HAEPC</name>
<dbReference type="WBParaSite" id="HPLM_0000818701-mRNA-1">
    <property type="protein sequence ID" value="HPLM_0000818701-mRNA-1"/>
    <property type="gene ID" value="HPLM_0000818701"/>
</dbReference>
<accession>A0A0N4WCE8</accession>
<feature type="compositionally biased region" description="Basic and acidic residues" evidence="1">
    <location>
        <begin position="102"/>
        <end position="115"/>
    </location>
</feature>
<proteinExistence type="predicted"/>
<protein>
    <submittedName>
        <fullName evidence="2 4">Uncharacterized protein</fullName>
    </submittedName>
</protein>
<evidence type="ECO:0000313" key="3">
    <source>
        <dbReference type="Proteomes" id="UP000268014"/>
    </source>
</evidence>
<feature type="region of interest" description="Disordered" evidence="1">
    <location>
        <begin position="1"/>
        <end position="28"/>
    </location>
</feature>
<dbReference type="OMA" id="CANLPWT"/>
<gene>
    <name evidence="2" type="ORF">HPLM_LOCUS8179</name>
</gene>
<keyword evidence="3" id="KW-1185">Reference proteome</keyword>
<sequence length="138" mass="15837">MGTQFNQRHGVLRRKFEPKATNRAKDYGGTKQFWTPGAIVRRVGNTTFVRCANLPWTRHVNQLRPRSDRTTTTTINTPSDVFDLPLFDYVSKDRAPQTTSTDHYDDRNAMDDRNADSSWTLRGPNTMHLKRGGAVGYY</sequence>
<reference evidence="2 3" key="2">
    <citation type="submission" date="2018-11" db="EMBL/GenBank/DDBJ databases">
        <authorList>
            <consortium name="Pathogen Informatics"/>
        </authorList>
    </citation>
    <scope>NUCLEOTIDE SEQUENCE [LARGE SCALE GENOMIC DNA]</scope>
    <source>
        <strain evidence="2 3">MHpl1</strain>
    </source>
</reference>
<evidence type="ECO:0000313" key="2">
    <source>
        <dbReference type="EMBL" id="VDO34102.1"/>
    </source>
</evidence>
<evidence type="ECO:0000313" key="4">
    <source>
        <dbReference type="WBParaSite" id="HPLM_0000818701-mRNA-1"/>
    </source>
</evidence>
<feature type="compositionally biased region" description="Basic and acidic residues" evidence="1">
    <location>
        <begin position="14"/>
        <end position="28"/>
    </location>
</feature>